<evidence type="ECO:0000256" key="8">
    <source>
        <dbReference type="ARBA" id="ARBA00022989"/>
    </source>
</evidence>
<feature type="transmembrane region" description="Helical" evidence="11">
    <location>
        <begin position="6"/>
        <end position="25"/>
    </location>
</feature>
<dbReference type="PANTHER" id="PTHR46157">
    <property type="entry name" value="K(+) EFFLUX ANTIPORTER 3, CHLOROPLASTIC"/>
    <property type="match status" value="1"/>
</dbReference>
<feature type="transmembrane region" description="Helical" evidence="11">
    <location>
        <begin position="324"/>
        <end position="342"/>
    </location>
</feature>
<evidence type="ECO:0000256" key="10">
    <source>
        <dbReference type="ARBA" id="ARBA00023136"/>
    </source>
</evidence>
<evidence type="ECO:0000313" key="14">
    <source>
        <dbReference type="Proteomes" id="UP000663207"/>
    </source>
</evidence>
<keyword evidence="4" id="KW-0050">Antiport</keyword>
<feature type="transmembrane region" description="Helical" evidence="11">
    <location>
        <begin position="32"/>
        <end position="50"/>
    </location>
</feature>
<feature type="transmembrane region" description="Helical" evidence="11">
    <location>
        <begin position="56"/>
        <end position="75"/>
    </location>
</feature>
<reference evidence="13 14" key="1">
    <citation type="submission" date="2021-03" db="EMBL/GenBank/DDBJ databases">
        <title>Novel species identification of genus Shewanella.</title>
        <authorList>
            <person name="Liu G."/>
            <person name="Zhang Q."/>
        </authorList>
    </citation>
    <scope>NUCLEOTIDE SEQUENCE [LARGE SCALE GENOMIC DNA]</scope>
    <source>
        <strain evidence="13 14">FJAT-52962</strain>
    </source>
</reference>
<dbReference type="PANTHER" id="PTHR46157:SF4">
    <property type="entry name" value="K(+) EFFLUX ANTIPORTER 3, CHLOROPLASTIC"/>
    <property type="match status" value="1"/>
</dbReference>
<feature type="transmembrane region" description="Helical" evidence="11">
    <location>
        <begin position="115"/>
        <end position="136"/>
    </location>
</feature>
<keyword evidence="10 11" id="KW-0472">Membrane</keyword>
<keyword evidence="3" id="KW-0813">Transport</keyword>
<dbReference type="Proteomes" id="UP000663207">
    <property type="component" value="Chromosome"/>
</dbReference>
<keyword evidence="8 11" id="KW-1133">Transmembrane helix</keyword>
<protein>
    <submittedName>
        <fullName evidence="13">Cation:proton antiporter</fullName>
    </submittedName>
</protein>
<keyword evidence="14" id="KW-1185">Reference proteome</keyword>
<evidence type="ECO:0000256" key="9">
    <source>
        <dbReference type="ARBA" id="ARBA00023065"/>
    </source>
</evidence>
<dbReference type="PROSITE" id="PS51201">
    <property type="entry name" value="RCK_N"/>
    <property type="match status" value="1"/>
</dbReference>
<evidence type="ECO:0000313" key="13">
    <source>
        <dbReference type="EMBL" id="QSX36165.1"/>
    </source>
</evidence>
<dbReference type="InterPro" id="IPR003148">
    <property type="entry name" value="RCK_N"/>
</dbReference>
<comment type="similarity">
    <text evidence="2">Belongs to the monovalent cation:proton antiporter 2 (CPA2) transporter (TC 2.A.37) family.</text>
</comment>
<evidence type="ECO:0000256" key="3">
    <source>
        <dbReference type="ARBA" id="ARBA00022448"/>
    </source>
</evidence>
<proteinExistence type="inferred from homology"/>
<dbReference type="Gene3D" id="1.20.1530.20">
    <property type="match status" value="1"/>
</dbReference>
<evidence type="ECO:0000256" key="4">
    <source>
        <dbReference type="ARBA" id="ARBA00022449"/>
    </source>
</evidence>
<feature type="transmembrane region" description="Helical" evidence="11">
    <location>
        <begin position="87"/>
        <end position="109"/>
    </location>
</feature>
<evidence type="ECO:0000256" key="11">
    <source>
        <dbReference type="SAM" id="Phobius"/>
    </source>
</evidence>
<feature type="transmembrane region" description="Helical" evidence="11">
    <location>
        <begin position="292"/>
        <end position="312"/>
    </location>
</feature>
<dbReference type="NCBIfam" id="TIGR00932">
    <property type="entry name" value="2a37"/>
    <property type="match status" value="1"/>
</dbReference>
<evidence type="ECO:0000256" key="1">
    <source>
        <dbReference type="ARBA" id="ARBA00004141"/>
    </source>
</evidence>
<evidence type="ECO:0000256" key="2">
    <source>
        <dbReference type="ARBA" id="ARBA00005551"/>
    </source>
</evidence>
<dbReference type="EMBL" id="CP071502">
    <property type="protein sequence ID" value="QSX36165.1"/>
    <property type="molecule type" value="Genomic_DNA"/>
</dbReference>
<feature type="transmembrane region" description="Helical" evidence="11">
    <location>
        <begin position="183"/>
        <end position="205"/>
    </location>
</feature>
<evidence type="ECO:0000256" key="5">
    <source>
        <dbReference type="ARBA" id="ARBA00022538"/>
    </source>
</evidence>
<name>A0ABX7QZ85_9GAMM</name>
<feature type="transmembrane region" description="Helical" evidence="11">
    <location>
        <begin position="148"/>
        <end position="171"/>
    </location>
</feature>
<feature type="transmembrane region" description="Helical" evidence="11">
    <location>
        <begin position="354"/>
        <end position="376"/>
    </location>
</feature>
<comment type="subcellular location">
    <subcellularLocation>
        <location evidence="1">Membrane</location>
        <topology evidence="1">Multi-pass membrane protein</topology>
    </subcellularLocation>
</comment>
<dbReference type="Gene3D" id="3.40.50.720">
    <property type="entry name" value="NAD(P)-binding Rossmann-like Domain"/>
    <property type="match status" value="1"/>
</dbReference>
<keyword evidence="9" id="KW-0406">Ion transport</keyword>
<evidence type="ECO:0000256" key="6">
    <source>
        <dbReference type="ARBA" id="ARBA00022692"/>
    </source>
</evidence>
<evidence type="ECO:0000259" key="12">
    <source>
        <dbReference type="PROSITE" id="PS51201"/>
    </source>
</evidence>
<gene>
    <name evidence="13" type="ORF">JYB85_12565</name>
</gene>
<accession>A0ABX7QZ85</accession>
<feature type="domain" description="RCK N-terminal" evidence="12">
    <location>
        <begin position="396"/>
        <end position="515"/>
    </location>
</feature>
<keyword evidence="5" id="KW-0633">Potassium transport</keyword>
<dbReference type="Pfam" id="PF00999">
    <property type="entry name" value="Na_H_Exchanger"/>
    <property type="match status" value="1"/>
</dbReference>
<sequence length="589" mass="62994">MQNSDLLPSVLYFLLAAVLVIPLGKRLGLGPILSYLAAGVFLGPGGLGLISDPQAVLHFAELGVILMLFVLGLELNPAKLWELRSAIFGLGSSQLLLCWALLGALTWLVGLSWQAALVIGAALSLSSTAFAVQLMNEHRLLTTPLGRDVFGILLLQDLAVIPILLLTGYLAPAQASQEPVLPWYGVLLALGLFLLAGRFILPLFLRLVAQSGVREVLTAFALLLVIGSAELMNWLGLSAGLGAFVAGIMLANSSYRHQLETDIEPFKGLLLGLFFMAVGMSMELGLLLSQPLLLLALLSALLLSKALVIGLLGKLRHHGWRASIAMGLILAEGGEFAFVLLTQAKLGGLLDEDIVNALVLAIGLSMALTPLLFAAFRATRRKQQDNRQPDAIEASQSEVIICGFGRVGQISGRLLASSGIPFVALDKDPRHVDVVRQFGGEVYFGDGTRLDMLMAAGIARTRVLLLAVDGVEDSLAIASLVQQHFPHVTLIARARDRNHAYRLLALGVKQVFRETFGSALNAAEQVLQGLGLSEVQAADMARTFAEHDQALVLAGAAHHHDLDALIRISNEGKAELASLLRGDRERNKP</sequence>
<dbReference type="Pfam" id="PF02254">
    <property type="entry name" value="TrkA_N"/>
    <property type="match status" value="1"/>
</dbReference>
<evidence type="ECO:0000256" key="7">
    <source>
        <dbReference type="ARBA" id="ARBA00022958"/>
    </source>
</evidence>
<dbReference type="SUPFAM" id="SSF51735">
    <property type="entry name" value="NAD(P)-binding Rossmann-fold domains"/>
    <property type="match status" value="1"/>
</dbReference>
<dbReference type="InterPro" id="IPR038770">
    <property type="entry name" value="Na+/solute_symporter_sf"/>
</dbReference>
<dbReference type="InterPro" id="IPR004771">
    <property type="entry name" value="K/H_exchanger"/>
</dbReference>
<dbReference type="RefSeq" id="WP_207379580.1">
    <property type="nucleotide sequence ID" value="NZ_CP071502.1"/>
</dbReference>
<dbReference type="InterPro" id="IPR036291">
    <property type="entry name" value="NAD(P)-bd_dom_sf"/>
</dbReference>
<keyword evidence="6 11" id="KW-0812">Transmembrane</keyword>
<organism evidence="13 14">
    <name type="scientific">Shewanella sedimentimangrovi</name>
    <dbReference type="NCBI Taxonomy" id="2814293"/>
    <lineage>
        <taxon>Bacteria</taxon>
        <taxon>Pseudomonadati</taxon>
        <taxon>Pseudomonadota</taxon>
        <taxon>Gammaproteobacteria</taxon>
        <taxon>Alteromonadales</taxon>
        <taxon>Shewanellaceae</taxon>
        <taxon>Shewanella</taxon>
    </lineage>
</organism>
<feature type="transmembrane region" description="Helical" evidence="11">
    <location>
        <begin position="267"/>
        <end position="286"/>
    </location>
</feature>
<dbReference type="InterPro" id="IPR006153">
    <property type="entry name" value="Cation/H_exchanger_TM"/>
</dbReference>
<keyword evidence="7" id="KW-0630">Potassium</keyword>
<feature type="transmembrane region" description="Helical" evidence="11">
    <location>
        <begin position="235"/>
        <end position="255"/>
    </location>
</feature>